<evidence type="ECO:0000313" key="5">
    <source>
        <dbReference type="EMBL" id="KAK8734104.1"/>
    </source>
</evidence>
<evidence type="ECO:0000313" key="6">
    <source>
        <dbReference type="Proteomes" id="UP001445076"/>
    </source>
</evidence>
<accession>A0AAW0X398</accession>
<dbReference type="Gene3D" id="2.60.40.1970">
    <property type="entry name" value="YEATS domain"/>
    <property type="match status" value="1"/>
</dbReference>
<evidence type="ECO:0000256" key="3">
    <source>
        <dbReference type="SAM" id="MobiDB-lite"/>
    </source>
</evidence>
<sequence>MITTGAQVSGLPATPGHSYCNISADNNVKKMEEEENGDSSQVPGSKRMLSTEDPDYTRPPDAKRMREMHKRAQDELSERVIKVVDKEFSFALNEKQAEMEEIDNRILRLQQCLHTLRYCVSLNYYAVNKTGEVGKKHKAMLHPAVRKHLGKSTVKRETVEPPLHESLQNISPSHNLSAITSRLPQGEYRDSVGVATIKEEPVKDSFSGNEDVSNSVLETHNTVNNPSKDGSDRNDEKNQDLKSSRPPSPKYLPPKPPDNPLPIFQGRHQRFQSKRRVIVGNTYQYITAHADESNAEVLRYKWQVYVRAPLQGEDISSFISAVTFVLDHSYAPHHIITLKHPPFVLTRRGWGEFKIHIVLKFTDTRNKQVKLLHPLVLSRPDDPLSLTGLWRLGQENWYDLWVYELDPESSRNIAESPQVKERTVQQEDCPATLARELKTNVVSSQIEENITIVHNVDNINLNRCIKQETPVKKEKEWKVLCSSEKNNCVSEKVNESVVANKLYLSTDPHCFVSNDTTLTKSKDDTRQTISAIEPKIKVDGTEENKTQELKPLKNQMGVKLTNINGVQSKVCKIHVRQPDGRLVPYYIPAHMYSLALKIAQSGTNKQENNKSAPDNKQENQQEVIGHQNINQRIIKVHVPENQQKGETKSIIVKQEPSEFLAQQKEDPKVATLEVKTELNHNTNACGAPIRILNFSPQKKVIINNEESISLMPSTSGIKSVPKPALITQPKQTVTRLSSGRLSQSPLQQLLVKAVQDKKHALVQQLLSKKRLKDGSVDILQNLQGQITYTQTPVGLKSNIQIMPLKLVKDMQTTINTSNKIIQRPVSATNIRFITNNGQLVSAGKHKSKTTSPSSKVVTSIATCSGSSSSNCVITSTTSITQASSSTPCMMIQGQQATGSSGLQQGMSKRKTAMTRPSPLVVRSNAVEAGTVLQIPPFVVRGVGNSGTLKTISNSVKSASATSDVTVAGVSLLRGSIVTATPTTVCSLLKPFTLNTSAEVTSASPIITNVLTRVTSNTPIKNISVNASSSDKVKIAAVKVEKTSEEPVNKDVANSASQEWEERVRELEAVCKRCSSADVCVYIWVRALPLVASHYECSRVLPFCARSRDEFLHWPLGKQRAAEFHRAREVKRHLHQCQVDGSERWSVNKIVAWARRHAHTPISSRQLLLTDMLFPSVITKPEKTLSHLGSLEKLVQDNDQMTPKGQSGLQDIDVVTFEDKRKVLPRCKLTALQKFPVDFLPWEDVETASGCEWVRHLTSQLRLNLAPEEVAAGYTADAACATLWKAVLRLMEDLLRSSHSQAWGDTMQSATETSVVPPQDITLHHVLRALTNSRQEYDIFTDYGLGAPAETTTMNTA</sequence>
<feature type="compositionally biased region" description="Pro residues" evidence="3">
    <location>
        <begin position="246"/>
        <end position="260"/>
    </location>
</feature>
<evidence type="ECO:0000259" key="4">
    <source>
        <dbReference type="PROSITE" id="PS51037"/>
    </source>
</evidence>
<evidence type="ECO:0000256" key="1">
    <source>
        <dbReference type="ARBA" id="ARBA00023242"/>
    </source>
</evidence>
<dbReference type="InterPro" id="IPR055127">
    <property type="entry name" value="YEATS2_3HBD"/>
</dbReference>
<comment type="subcellular location">
    <subcellularLocation>
        <location evidence="2">Nucleus</location>
    </subcellularLocation>
</comment>
<dbReference type="EMBL" id="JARKIK010000051">
    <property type="protein sequence ID" value="KAK8734104.1"/>
    <property type="molecule type" value="Genomic_DNA"/>
</dbReference>
<organism evidence="5 6">
    <name type="scientific">Cherax quadricarinatus</name>
    <name type="common">Australian red claw crayfish</name>
    <dbReference type="NCBI Taxonomy" id="27406"/>
    <lineage>
        <taxon>Eukaryota</taxon>
        <taxon>Metazoa</taxon>
        <taxon>Ecdysozoa</taxon>
        <taxon>Arthropoda</taxon>
        <taxon>Crustacea</taxon>
        <taxon>Multicrustacea</taxon>
        <taxon>Malacostraca</taxon>
        <taxon>Eumalacostraca</taxon>
        <taxon>Eucarida</taxon>
        <taxon>Decapoda</taxon>
        <taxon>Pleocyemata</taxon>
        <taxon>Astacidea</taxon>
        <taxon>Parastacoidea</taxon>
        <taxon>Parastacidae</taxon>
        <taxon>Cherax</taxon>
    </lineage>
</organism>
<feature type="compositionally biased region" description="Basic and acidic residues" evidence="3">
    <location>
        <begin position="55"/>
        <end position="65"/>
    </location>
</feature>
<feature type="region of interest" description="Disordered" evidence="3">
    <location>
        <begin position="1"/>
        <end position="20"/>
    </location>
</feature>
<feature type="region of interest" description="Disordered" evidence="3">
    <location>
        <begin position="30"/>
        <end position="65"/>
    </location>
</feature>
<feature type="domain" description="YEATS" evidence="4">
    <location>
        <begin position="267"/>
        <end position="448"/>
    </location>
</feature>
<dbReference type="InterPro" id="IPR005033">
    <property type="entry name" value="YEATS"/>
</dbReference>
<dbReference type="PANTHER" id="PTHR23195">
    <property type="entry name" value="YEATS DOMAIN"/>
    <property type="match status" value="1"/>
</dbReference>
<dbReference type="GO" id="GO:0006355">
    <property type="term" value="P:regulation of DNA-templated transcription"/>
    <property type="evidence" value="ECO:0007669"/>
    <property type="project" value="InterPro"/>
</dbReference>
<keyword evidence="6" id="KW-1185">Reference proteome</keyword>
<dbReference type="InterPro" id="IPR038704">
    <property type="entry name" value="YEAST_sf"/>
</dbReference>
<feature type="region of interest" description="Disordered" evidence="3">
    <location>
        <begin position="199"/>
        <end position="265"/>
    </location>
</feature>
<keyword evidence="1 2" id="KW-0539">Nucleus</keyword>
<dbReference type="GO" id="GO:0005634">
    <property type="term" value="C:nucleus"/>
    <property type="evidence" value="ECO:0007669"/>
    <property type="project" value="UniProtKB-SubCell"/>
</dbReference>
<reference evidence="5 6" key="1">
    <citation type="journal article" date="2024" name="BMC Genomics">
        <title>Genome assembly of redclaw crayfish (Cherax quadricarinatus) provides insights into its immune adaptation and hypoxia tolerance.</title>
        <authorList>
            <person name="Liu Z."/>
            <person name="Zheng J."/>
            <person name="Li H."/>
            <person name="Fang K."/>
            <person name="Wang S."/>
            <person name="He J."/>
            <person name="Zhou D."/>
            <person name="Weng S."/>
            <person name="Chi M."/>
            <person name="Gu Z."/>
            <person name="He J."/>
            <person name="Li F."/>
            <person name="Wang M."/>
        </authorList>
    </citation>
    <scope>NUCLEOTIDE SEQUENCE [LARGE SCALE GENOMIC DNA]</scope>
    <source>
        <strain evidence="5">ZL_2023a</strain>
    </source>
</reference>
<dbReference type="PROSITE" id="PS51037">
    <property type="entry name" value="YEATS"/>
    <property type="match status" value="1"/>
</dbReference>
<feature type="compositionally biased region" description="Basic and acidic residues" evidence="3">
    <location>
        <begin position="229"/>
        <end position="243"/>
    </location>
</feature>
<feature type="compositionally biased region" description="Polar residues" evidence="3">
    <location>
        <begin position="206"/>
        <end position="228"/>
    </location>
</feature>
<protein>
    <recommendedName>
        <fullName evidence="4">YEATS domain-containing protein</fullName>
    </recommendedName>
</protein>
<dbReference type="InterPro" id="IPR055129">
    <property type="entry name" value="YEATS_dom"/>
</dbReference>
<comment type="caution">
    <text evidence="5">The sequence shown here is derived from an EMBL/GenBank/DDBJ whole genome shotgun (WGS) entry which is preliminary data.</text>
</comment>
<dbReference type="Pfam" id="PF03366">
    <property type="entry name" value="YEATS"/>
    <property type="match status" value="1"/>
</dbReference>
<proteinExistence type="predicted"/>
<name>A0AAW0X398_CHEQU</name>
<gene>
    <name evidence="5" type="ORF">OTU49_006017</name>
</gene>
<dbReference type="Proteomes" id="UP001445076">
    <property type="component" value="Unassembled WGS sequence"/>
</dbReference>
<dbReference type="Pfam" id="PF22951">
    <property type="entry name" value="3HBD"/>
    <property type="match status" value="1"/>
</dbReference>
<evidence type="ECO:0000256" key="2">
    <source>
        <dbReference type="PROSITE-ProRule" id="PRU00376"/>
    </source>
</evidence>